<keyword evidence="1" id="KW-0472">Membrane</keyword>
<dbReference type="EMBL" id="FNZQ01000001">
    <property type="protein sequence ID" value="SEK54996.1"/>
    <property type="molecule type" value="Genomic_DNA"/>
</dbReference>
<keyword evidence="3" id="KW-1185">Reference proteome</keyword>
<feature type="transmembrane region" description="Helical" evidence="1">
    <location>
        <begin position="6"/>
        <end position="32"/>
    </location>
</feature>
<accession>A0A1H7HXG9</accession>
<sequence length="335" mass="36733">MFVVLTLFLIASPFAAFVAALGVSFAGLVAAITGRGLPRLRGRIKGMSAFAVAGIFALIAWQAHEADQREIRWAELRQSDPEAYLAELAPIDQERWLEELSELRPERYAEEVARREAQREAEAAEAARRAEAEAVERREADARAAAAAQRLIAGSDDLDEHRAVFARVAAELVENRTCTEAEFVENGGWVRSTTFETRQVYFMYCGGSTVANRLYLDAATGDVFRGTDGRESPASDAELSGQEAERLAQCTDQKASQAYVMIQADVRRTLVAPSTAEFPSRYGAGTGHAGDCLYQVNGHFDAQNGFGAMLRGTFTGTIRYFPERGSWQTQSLTVN</sequence>
<evidence type="ECO:0000313" key="3">
    <source>
        <dbReference type="Proteomes" id="UP000199283"/>
    </source>
</evidence>
<name>A0A1H7HXG9_9RHOB</name>
<evidence type="ECO:0000313" key="2">
    <source>
        <dbReference type="EMBL" id="SEK54996.1"/>
    </source>
</evidence>
<reference evidence="2 3" key="1">
    <citation type="submission" date="2016-10" db="EMBL/GenBank/DDBJ databases">
        <authorList>
            <person name="de Groot N.N."/>
        </authorList>
    </citation>
    <scope>NUCLEOTIDE SEQUENCE [LARGE SCALE GENOMIC DNA]</scope>
    <source>
        <strain evidence="2 3">DSM 14858</strain>
    </source>
</reference>
<keyword evidence="1" id="KW-0812">Transmembrane</keyword>
<organism evidence="2 3">
    <name type="scientific">Jannaschia helgolandensis</name>
    <dbReference type="NCBI Taxonomy" id="188906"/>
    <lineage>
        <taxon>Bacteria</taxon>
        <taxon>Pseudomonadati</taxon>
        <taxon>Pseudomonadota</taxon>
        <taxon>Alphaproteobacteria</taxon>
        <taxon>Rhodobacterales</taxon>
        <taxon>Roseobacteraceae</taxon>
        <taxon>Jannaschia</taxon>
    </lineage>
</organism>
<evidence type="ECO:0000256" key="1">
    <source>
        <dbReference type="SAM" id="Phobius"/>
    </source>
</evidence>
<feature type="transmembrane region" description="Helical" evidence="1">
    <location>
        <begin position="44"/>
        <end position="63"/>
    </location>
</feature>
<dbReference type="Proteomes" id="UP000199283">
    <property type="component" value="Unassembled WGS sequence"/>
</dbReference>
<dbReference type="AlphaFoldDB" id="A0A1H7HXG9"/>
<keyword evidence="1" id="KW-1133">Transmembrane helix</keyword>
<gene>
    <name evidence="2" type="ORF">SAMN04488526_0858</name>
</gene>
<protein>
    <submittedName>
        <fullName evidence="2">Uncharacterized protein</fullName>
    </submittedName>
</protein>
<proteinExistence type="predicted"/>